<dbReference type="Gene3D" id="3.40.50.1980">
    <property type="entry name" value="Nitrogenase molybdenum iron protein domain"/>
    <property type="match status" value="2"/>
</dbReference>
<feature type="domain" description="Fe/B12 periplasmic-binding" evidence="2">
    <location>
        <begin position="2"/>
        <end position="289"/>
    </location>
</feature>
<reference evidence="3" key="2">
    <citation type="journal article" date="2012" name="PLoS ONE">
        <title>A Deeply Branching Thermophilic Bacterium with an Ancient Acetyl-CoA Pathway Dominates a Subsurface Ecosystem.</title>
        <authorList>
            <person name="Takami H."/>
            <person name="Noguchi H."/>
            <person name="Takaki Y."/>
            <person name="Uchiyama I."/>
            <person name="Toyoda A."/>
            <person name="Nishi S."/>
            <person name="Chee G.-J."/>
            <person name="Arai W."/>
            <person name="Nunoura T."/>
            <person name="Itoh T."/>
            <person name="Hattori M."/>
            <person name="Takai K."/>
        </authorList>
    </citation>
    <scope>NUCLEOTIDE SEQUENCE</scope>
</reference>
<evidence type="ECO:0000259" key="2">
    <source>
        <dbReference type="PROSITE" id="PS50983"/>
    </source>
</evidence>
<dbReference type="CDD" id="cd01144">
    <property type="entry name" value="BtuF"/>
    <property type="match status" value="1"/>
</dbReference>
<dbReference type="PROSITE" id="PS50983">
    <property type="entry name" value="FE_B12_PBP"/>
    <property type="match status" value="1"/>
</dbReference>
<keyword evidence="1" id="KW-0175">Coiled coil</keyword>
<dbReference type="InterPro" id="IPR051030">
    <property type="entry name" value="Vitamin_B12-ABC_binding"/>
</dbReference>
<dbReference type="AlphaFoldDB" id="H5SI10"/>
<sequence length="306" mass="34682">MKIISLLPSATEIVYELGLGDCLVGVSHDCDWPPDVFKKPKLSQAVVHSEMPSAEIDAIVRERLHSGLSVYHIDAELLQKLNPDLILTQELCEVCAPSFDDVRQAVKLLHGQPKIVSLEPHTIEDILDNILTVGEVTGREDRARTLVAQLRRRIERIRAKTETLAHRPRVCCIEWLEPIMIGGHWVPQMVEYAGGEDWLGELGQPSRYADWEEILHYNPEIIVLMPCGFSIERTLREMDVLTELAGWEELTAVKEGQVFIVEASAYFNRPGPRIVTGLEILAEIIHPEIFSELAPRDSFIRWEEAQ</sequence>
<evidence type="ECO:0000256" key="1">
    <source>
        <dbReference type="SAM" id="Coils"/>
    </source>
</evidence>
<evidence type="ECO:0000313" key="3">
    <source>
        <dbReference type="EMBL" id="BAL55796.1"/>
    </source>
</evidence>
<gene>
    <name evidence="3" type="ORF">HGMM_F31E01C32</name>
</gene>
<dbReference type="InterPro" id="IPR002491">
    <property type="entry name" value="ABC_transptr_periplasmic_BD"/>
</dbReference>
<name>H5SI10_9BACT</name>
<feature type="coiled-coil region" evidence="1">
    <location>
        <begin position="140"/>
        <end position="167"/>
    </location>
</feature>
<reference evidence="3" key="1">
    <citation type="journal article" date="2005" name="Environ. Microbiol.">
        <title>Genetic and functional properties of uncultivated thermophilic crenarchaeotes from a subsurface gold mine as revealed by analysis of genome fragments.</title>
        <authorList>
            <person name="Nunoura T."/>
            <person name="Hirayama H."/>
            <person name="Takami H."/>
            <person name="Oida H."/>
            <person name="Nishi S."/>
            <person name="Shimamura S."/>
            <person name="Suzuki Y."/>
            <person name="Inagaki F."/>
            <person name="Takai K."/>
            <person name="Nealson K.H."/>
            <person name="Horikoshi K."/>
        </authorList>
    </citation>
    <scope>NUCLEOTIDE SEQUENCE</scope>
</reference>
<dbReference type="EMBL" id="AP011729">
    <property type="protein sequence ID" value="BAL55796.1"/>
    <property type="molecule type" value="Genomic_DNA"/>
</dbReference>
<dbReference type="Pfam" id="PF01497">
    <property type="entry name" value="Peripla_BP_2"/>
    <property type="match status" value="1"/>
</dbReference>
<dbReference type="PANTHER" id="PTHR42860:SF1">
    <property type="entry name" value="VITAMIN B12-BINDING PROTEIN"/>
    <property type="match status" value="1"/>
</dbReference>
<accession>H5SI10</accession>
<dbReference type="SUPFAM" id="SSF53807">
    <property type="entry name" value="Helical backbone' metal receptor"/>
    <property type="match status" value="1"/>
</dbReference>
<protein>
    <submittedName>
        <fullName evidence="3">Periplasmic solute binding protein</fullName>
    </submittedName>
</protein>
<dbReference type="PANTHER" id="PTHR42860">
    <property type="entry name" value="VITAMIN B12-BINDING PROTEIN"/>
    <property type="match status" value="1"/>
</dbReference>
<organism evidence="3">
    <name type="scientific">uncultured Acetothermia bacterium</name>
    <dbReference type="NCBI Taxonomy" id="236499"/>
    <lineage>
        <taxon>Bacteria</taxon>
        <taxon>Candidatus Bipolaricaulota</taxon>
        <taxon>environmental samples</taxon>
    </lineage>
</organism>
<proteinExistence type="predicted"/>